<evidence type="ECO:0000313" key="2">
    <source>
        <dbReference type="EMBL" id="MBK7954326.1"/>
    </source>
</evidence>
<comment type="caution">
    <text evidence="2">The sequence shown here is derived from an EMBL/GenBank/DDBJ whole genome shotgun (WGS) entry which is preliminary data.</text>
</comment>
<protein>
    <submittedName>
        <fullName evidence="2">IS66 family insertion sequence element accessory protein TnpB</fullName>
    </submittedName>
</protein>
<feature type="compositionally biased region" description="Low complexity" evidence="1">
    <location>
        <begin position="263"/>
        <end position="278"/>
    </location>
</feature>
<dbReference type="NCBIfam" id="NF033819">
    <property type="entry name" value="IS66_TnpB"/>
    <property type="match status" value="1"/>
</dbReference>
<organism evidence="2 3">
    <name type="scientific">Candidatus Accumulibacter affinis</name>
    <dbReference type="NCBI Taxonomy" id="2954384"/>
    <lineage>
        <taxon>Bacteria</taxon>
        <taxon>Pseudomonadati</taxon>
        <taxon>Pseudomonadota</taxon>
        <taxon>Betaproteobacteria</taxon>
        <taxon>Candidatus Accumulibacter</taxon>
    </lineage>
</organism>
<name>A0A935W3G1_9PROT</name>
<dbReference type="PANTHER" id="PTHR36455">
    <property type="match status" value="1"/>
</dbReference>
<dbReference type="InterPro" id="IPR008878">
    <property type="entry name" value="Transposase_IS66_Orf2"/>
</dbReference>
<evidence type="ECO:0000256" key="1">
    <source>
        <dbReference type="SAM" id="MobiDB-lite"/>
    </source>
</evidence>
<dbReference type="PANTHER" id="PTHR36455:SF1">
    <property type="entry name" value="BLR8292 PROTEIN"/>
    <property type="match status" value="1"/>
</dbReference>
<accession>A0A935W3G1</accession>
<dbReference type="Proteomes" id="UP000706151">
    <property type="component" value="Unassembled WGS sequence"/>
</dbReference>
<feature type="region of interest" description="Disordered" evidence="1">
    <location>
        <begin position="240"/>
        <end position="303"/>
    </location>
</feature>
<dbReference type="AlphaFoldDB" id="A0A935W3G1"/>
<sequence length="380" mass="41416">MLALNARLRVWVAAEPADFRCGIDGLARRVRQKLAQDPFSGGVFVFCNRRRTAVKLLVDDGQGFWLCQKRLSQGHYRFWPQESPGKLLAAHALAVLLAGRDYGLRVRQAGGAADGSSAPRRLRAAAPPRSVAAWTTAIARSVPRSGCGGLRPARWRTAMSRQRASHRKRPARNPPQRMVIPVQEIESIVEQSRARPLTETEQATLKAAVDTLARITAELETKETTLARLRRILFGAPTERTANVLGEGEKGETPPADTPTRPSAEGGDEQAAGQASADTTSPEPGGAEPRKKRPGHGRNGAANYPRAQHLAVPQATLRHGDLFMTLIHTAELHQIEPFHYLVSLLRHSTNGALDPAAWMPWNYTEALARAEAQSTGPPPD</sequence>
<dbReference type="EMBL" id="JADJOT010000009">
    <property type="protein sequence ID" value="MBK7954326.1"/>
    <property type="molecule type" value="Genomic_DNA"/>
</dbReference>
<evidence type="ECO:0000313" key="3">
    <source>
        <dbReference type="Proteomes" id="UP000706151"/>
    </source>
</evidence>
<reference evidence="2 3" key="1">
    <citation type="submission" date="2020-10" db="EMBL/GenBank/DDBJ databases">
        <title>Connecting structure to function with the recovery of over 1000 high-quality activated sludge metagenome-assembled genomes encoding full-length rRNA genes using long-read sequencing.</title>
        <authorList>
            <person name="Singleton C.M."/>
            <person name="Petriglieri F."/>
            <person name="Kristensen J.M."/>
            <person name="Kirkegaard R.H."/>
            <person name="Michaelsen T.Y."/>
            <person name="Andersen M.H."/>
            <person name="Karst S.M."/>
            <person name="Dueholm M.S."/>
            <person name="Nielsen P.H."/>
            <person name="Albertsen M."/>
        </authorList>
    </citation>
    <scope>NUCLEOTIDE SEQUENCE [LARGE SCALE GENOMIC DNA]</scope>
    <source>
        <strain evidence="2">Fred_18-Q3-R57-64_BAT3C.720</strain>
    </source>
</reference>
<proteinExistence type="predicted"/>
<gene>
    <name evidence="2" type="primary">tnpB</name>
    <name evidence="2" type="ORF">IPK02_10415</name>
</gene>
<dbReference type="Pfam" id="PF05717">
    <property type="entry name" value="TnpB_IS66"/>
    <property type="match status" value="1"/>
</dbReference>